<protein>
    <submittedName>
        <fullName evidence="2">Branched-chain amino acid ABC transporter</fullName>
    </submittedName>
</protein>
<proteinExistence type="predicted"/>
<dbReference type="InterPro" id="IPR008407">
    <property type="entry name" value="Brnchd-chn_aa_trnsp_AzlD"/>
</dbReference>
<dbReference type="STRING" id="1637975.AN957_23405"/>
<accession>A0A0Q3VJW0</accession>
<dbReference type="AlphaFoldDB" id="A0A0Q3VJW0"/>
<reference evidence="2 3" key="1">
    <citation type="submission" date="2015-09" db="EMBL/GenBank/DDBJ databases">
        <title>Genome sequencing project for genomic taxonomy and phylogenomics of Bacillus-like bacteria.</title>
        <authorList>
            <person name="Liu B."/>
            <person name="Wang J."/>
            <person name="Zhu Y."/>
            <person name="Liu G."/>
            <person name="Chen Q."/>
            <person name="Chen Z."/>
            <person name="Lan J."/>
            <person name="Che J."/>
            <person name="Ge C."/>
            <person name="Shi H."/>
            <person name="Pan Z."/>
            <person name="Liu X."/>
        </authorList>
    </citation>
    <scope>NUCLEOTIDE SEQUENCE [LARGE SCALE GENOMIC DNA]</scope>
    <source>
        <strain evidence="2 3">FJAT-18043</strain>
    </source>
</reference>
<dbReference type="Pfam" id="PF05437">
    <property type="entry name" value="AzlD"/>
    <property type="match status" value="1"/>
</dbReference>
<dbReference type="Proteomes" id="UP000050996">
    <property type="component" value="Unassembled WGS sequence"/>
</dbReference>
<keyword evidence="1" id="KW-0472">Membrane</keyword>
<feature type="transmembrane region" description="Helical" evidence="1">
    <location>
        <begin position="7"/>
        <end position="29"/>
    </location>
</feature>
<dbReference type="PATRIC" id="fig|1637975.4.peg.4697"/>
<dbReference type="EMBL" id="LJIX01000006">
    <property type="protein sequence ID" value="KQL21219.1"/>
    <property type="molecule type" value="Genomic_DNA"/>
</dbReference>
<evidence type="ECO:0000313" key="2">
    <source>
        <dbReference type="EMBL" id="KQL21219.1"/>
    </source>
</evidence>
<organism evidence="2 3">
    <name type="scientific">Cytobacillus solani</name>
    <dbReference type="NCBI Taxonomy" id="1637975"/>
    <lineage>
        <taxon>Bacteria</taxon>
        <taxon>Bacillati</taxon>
        <taxon>Bacillota</taxon>
        <taxon>Bacilli</taxon>
        <taxon>Bacillales</taxon>
        <taxon>Bacillaceae</taxon>
        <taxon>Cytobacillus</taxon>
    </lineage>
</organism>
<evidence type="ECO:0000256" key="1">
    <source>
        <dbReference type="SAM" id="Phobius"/>
    </source>
</evidence>
<dbReference type="RefSeq" id="WP_053477654.1">
    <property type="nucleotide sequence ID" value="NZ_CP041305.1"/>
</dbReference>
<keyword evidence="1" id="KW-0812">Transmembrane</keyword>
<gene>
    <name evidence="2" type="ORF">AN957_23405</name>
</gene>
<keyword evidence="3" id="KW-1185">Reference proteome</keyword>
<sequence length="106" mass="11836">MEIRPEVFLIIIGGALVTLIPRVFPLVFLSKINIPDWGLHWLRHIPVAIMASLIAEELLPLGEKSGWEPMRLLAAVVSLIIAIFTRSLLLTVGSGVVTLFLLYKFF</sequence>
<name>A0A0Q3VJW0_9BACI</name>
<keyword evidence="1" id="KW-1133">Transmembrane helix</keyword>
<feature type="transmembrane region" description="Helical" evidence="1">
    <location>
        <begin position="72"/>
        <end position="103"/>
    </location>
</feature>
<comment type="caution">
    <text evidence="2">The sequence shown here is derived from an EMBL/GenBank/DDBJ whole genome shotgun (WGS) entry which is preliminary data.</text>
</comment>
<evidence type="ECO:0000313" key="3">
    <source>
        <dbReference type="Proteomes" id="UP000050996"/>
    </source>
</evidence>